<evidence type="ECO:0000313" key="1">
    <source>
        <dbReference type="EMBL" id="TFV38278.1"/>
    </source>
</evidence>
<proteinExistence type="predicted"/>
<evidence type="ECO:0000313" key="2">
    <source>
        <dbReference type="Proteomes" id="UP000298225"/>
    </source>
</evidence>
<dbReference type="RefSeq" id="WP_135169807.1">
    <property type="nucleotide sequence ID" value="NZ_SPQU01000007.1"/>
</dbReference>
<organism evidence="1 2">
    <name type="scientific">Bradyrhizobium frederickii</name>
    <dbReference type="NCBI Taxonomy" id="2560054"/>
    <lineage>
        <taxon>Bacteria</taxon>
        <taxon>Pseudomonadati</taxon>
        <taxon>Pseudomonadota</taxon>
        <taxon>Alphaproteobacteria</taxon>
        <taxon>Hyphomicrobiales</taxon>
        <taxon>Nitrobacteraceae</taxon>
        <taxon>Bradyrhizobium</taxon>
    </lineage>
</organism>
<accession>A0A4Y9L3Y2</accession>
<evidence type="ECO:0008006" key="3">
    <source>
        <dbReference type="Google" id="ProtNLM"/>
    </source>
</evidence>
<reference evidence="1 2" key="1">
    <citation type="submission" date="2019-03" db="EMBL/GenBank/DDBJ databases">
        <title>Bradyrhizobium strains diversity isolated from Chamaecrista fasciculata.</title>
        <authorList>
            <person name="Urquiaga M.C.O."/>
            <person name="Hungria M."/>
            <person name="Delamuta J.R.M."/>
        </authorList>
    </citation>
    <scope>NUCLEOTIDE SEQUENCE [LARGE SCALE GENOMIC DNA]</scope>
    <source>
        <strain evidence="1 2">CNPSo 3424</strain>
    </source>
</reference>
<sequence>MKEVEARMTAEARNAVLESGDWLTAAQIVQISGFSATNPSDQPTKWKEDGRIFAVPHRGVDYFPGYALDPATNYRPVDALAAVLAVFRGRKDDWGLAYWFASINSCLGSKRPQDLLMSEPARVVAAAEDEVAGVLHG</sequence>
<dbReference type="AlphaFoldDB" id="A0A4Y9L3Y2"/>
<gene>
    <name evidence="1" type="ORF">E4K66_17985</name>
</gene>
<protein>
    <recommendedName>
        <fullName evidence="3">Antitoxin Xre/MbcA/ParS-like toxin-binding domain-containing protein</fullName>
    </recommendedName>
</protein>
<dbReference type="OrthoDB" id="111944at2"/>
<dbReference type="EMBL" id="SPQU01000007">
    <property type="protein sequence ID" value="TFV38278.1"/>
    <property type="molecule type" value="Genomic_DNA"/>
</dbReference>
<keyword evidence="2" id="KW-1185">Reference proteome</keyword>
<comment type="caution">
    <text evidence="1">The sequence shown here is derived from an EMBL/GenBank/DDBJ whole genome shotgun (WGS) entry which is preliminary data.</text>
</comment>
<name>A0A4Y9L3Y2_9BRAD</name>
<dbReference type="Proteomes" id="UP000298225">
    <property type="component" value="Unassembled WGS sequence"/>
</dbReference>